<dbReference type="EMBL" id="LT629732">
    <property type="protein sequence ID" value="SDS54845.1"/>
    <property type="molecule type" value="Genomic_DNA"/>
</dbReference>
<keyword evidence="3" id="KW-0547">Nucleotide-binding</keyword>
<dbReference type="InterPro" id="IPR003439">
    <property type="entry name" value="ABC_transporter-like_ATP-bd"/>
</dbReference>
<dbReference type="InterPro" id="IPR003593">
    <property type="entry name" value="AAA+_ATPase"/>
</dbReference>
<proteinExistence type="inferred from homology"/>
<dbReference type="GO" id="GO:0005524">
    <property type="term" value="F:ATP binding"/>
    <property type="evidence" value="ECO:0007669"/>
    <property type="project" value="UniProtKB-KW"/>
</dbReference>
<evidence type="ECO:0000256" key="2">
    <source>
        <dbReference type="ARBA" id="ARBA00022448"/>
    </source>
</evidence>
<sequence length="350" mass="36845">MGRIEARNLTKTYGGKRAVDDLSFTVEPGVVTGFLGPNGAGKSTTMRLMLGLDHGGGQTRFDGQPYSRLTHPMRQVGAVLEAKAFHPTRTARNHLAMLAAANGIPRQRVDVVLDHVGLTDVAGRRPKTFSLGMGQRLGLASALLGDPHTLILDEPANGLDPQGITWLRNFLKSFASTGRTVFVSSHLLAEMGLMADRLVVIGRGRLIAAGEVQDFVRKASHTAVIVRTPQADRLVEALRARQVPAESQGDGSLVVNGLDQAEVGELAFSAGVVLHELTTRTATLEEAFLEATGGSEEYVAQLGQASVQNPAAQNPAAQNPAAQEVAAQLVQPATPASSSSSATPPSGESR</sequence>
<dbReference type="RefSeq" id="WP_092654333.1">
    <property type="nucleotide sequence ID" value="NZ_LT629732.1"/>
</dbReference>
<dbReference type="PANTHER" id="PTHR43335:SF4">
    <property type="entry name" value="ABC TRANSPORTER, ATP-BINDING PROTEIN"/>
    <property type="match status" value="1"/>
</dbReference>
<dbReference type="PANTHER" id="PTHR43335">
    <property type="entry name" value="ABC TRANSPORTER, ATP-BINDING PROTEIN"/>
    <property type="match status" value="1"/>
</dbReference>
<dbReference type="Proteomes" id="UP000198983">
    <property type="component" value="Chromosome I"/>
</dbReference>
<dbReference type="GO" id="GO:0016887">
    <property type="term" value="F:ATP hydrolysis activity"/>
    <property type="evidence" value="ECO:0007669"/>
    <property type="project" value="InterPro"/>
</dbReference>
<evidence type="ECO:0000313" key="7">
    <source>
        <dbReference type="EMBL" id="SDS54845.1"/>
    </source>
</evidence>
<evidence type="ECO:0000259" key="6">
    <source>
        <dbReference type="PROSITE" id="PS50893"/>
    </source>
</evidence>
<protein>
    <submittedName>
        <fullName evidence="7">ABC-2 type transport system ATP-binding protein</fullName>
    </submittedName>
</protein>
<dbReference type="OrthoDB" id="9804819at2"/>
<name>A0A1H1T3K9_9ACTN</name>
<accession>A0A1H1T3K9</accession>
<dbReference type="SUPFAM" id="SSF52540">
    <property type="entry name" value="P-loop containing nucleoside triphosphate hydrolases"/>
    <property type="match status" value="1"/>
</dbReference>
<dbReference type="SMART" id="SM00382">
    <property type="entry name" value="AAA"/>
    <property type="match status" value="1"/>
</dbReference>
<keyword evidence="2" id="KW-0813">Transport</keyword>
<keyword evidence="4 7" id="KW-0067">ATP-binding</keyword>
<dbReference type="Gene3D" id="3.40.50.300">
    <property type="entry name" value="P-loop containing nucleotide triphosphate hydrolases"/>
    <property type="match status" value="1"/>
</dbReference>
<dbReference type="PROSITE" id="PS50893">
    <property type="entry name" value="ABC_TRANSPORTER_2"/>
    <property type="match status" value="1"/>
</dbReference>
<comment type="similarity">
    <text evidence="1">Belongs to the ABC transporter superfamily.</text>
</comment>
<evidence type="ECO:0000256" key="5">
    <source>
        <dbReference type="SAM" id="MobiDB-lite"/>
    </source>
</evidence>
<feature type="region of interest" description="Disordered" evidence="5">
    <location>
        <begin position="309"/>
        <end position="350"/>
    </location>
</feature>
<evidence type="ECO:0000313" key="8">
    <source>
        <dbReference type="Proteomes" id="UP000198983"/>
    </source>
</evidence>
<dbReference type="Pfam" id="PF00005">
    <property type="entry name" value="ABC_tran"/>
    <property type="match status" value="1"/>
</dbReference>
<keyword evidence="8" id="KW-1185">Reference proteome</keyword>
<evidence type="ECO:0000256" key="4">
    <source>
        <dbReference type="ARBA" id="ARBA00022840"/>
    </source>
</evidence>
<gene>
    <name evidence="7" type="ORF">SAMN04489717_3048</name>
</gene>
<evidence type="ECO:0000256" key="1">
    <source>
        <dbReference type="ARBA" id="ARBA00005417"/>
    </source>
</evidence>
<reference evidence="7 8" key="1">
    <citation type="submission" date="2016-10" db="EMBL/GenBank/DDBJ databases">
        <authorList>
            <person name="de Groot N.N."/>
        </authorList>
    </citation>
    <scope>NUCLEOTIDE SEQUENCE [LARGE SCALE GENOMIC DNA]</scope>
    <source>
        <strain evidence="7 8">DSM 22024</strain>
    </source>
</reference>
<dbReference type="STRING" id="117157.SAMN04489717_3048"/>
<organism evidence="7 8">
    <name type="scientific">Actinopolymorpha singaporensis</name>
    <dbReference type="NCBI Taxonomy" id="117157"/>
    <lineage>
        <taxon>Bacteria</taxon>
        <taxon>Bacillati</taxon>
        <taxon>Actinomycetota</taxon>
        <taxon>Actinomycetes</taxon>
        <taxon>Propionibacteriales</taxon>
        <taxon>Actinopolymorphaceae</taxon>
        <taxon>Actinopolymorpha</taxon>
    </lineage>
</organism>
<dbReference type="AlphaFoldDB" id="A0A1H1T3K9"/>
<evidence type="ECO:0000256" key="3">
    <source>
        <dbReference type="ARBA" id="ARBA00022741"/>
    </source>
</evidence>
<dbReference type="InterPro" id="IPR027417">
    <property type="entry name" value="P-loop_NTPase"/>
</dbReference>
<feature type="domain" description="ABC transporter" evidence="6">
    <location>
        <begin position="4"/>
        <end position="228"/>
    </location>
</feature>